<dbReference type="CDD" id="cd03025">
    <property type="entry name" value="DsbA_FrnE_like"/>
    <property type="match status" value="1"/>
</dbReference>
<evidence type="ECO:0000313" key="3">
    <source>
        <dbReference type="Proteomes" id="UP001272242"/>
    </source>
</evidence>
<dbReference type="Pfam" id="PF13743">
    <property type="entry name" value="Thioredoxin_5"/>
    <property type="match status" value="1"/>
</dbReference>
<dbReference type="SUPFAM" id="SSF52833">
    <property type="entry name" value="Thioredoxin-like"/>
    <property type="match status" value="1"/>
</dbReference>
<evidence type="ECO:0000256" key="1">
    <source>
        <dbReference type="SAM" id="MobiDB-lite"/>
    </source>
</evidence>
<evidence type="ECO:0000313" key="2">
    <source>
        <dbReference type="EMBL" id="MDY3560560.1"/>
    </source>
</evidence>
<dbReference type="PANTHER" id="PTHR13887">
    <property type="entry name" value="GLUTATHIONE S-TRANSFERASE KAPPA"/>
    <property type="match status" value="1"/>
</dbReference>
<name>A0ABU5EZ22_9BACT</name>
<accession>A0ABU5EZ22</accession>
<comment type="caution">
    <text evidence="2">The sequence shown here is derived from an EMBL/GenBank/DDBJ whole genome shotgun (WGS) entry which is preliminary data.</text>
</comment>
<dbReference type="InterPro" id="IPR036249">
    <property type="entry name" value="Thioredoxin-like_sf"/>
</dbReference>
<dbReference type="Proteomes" id="UP001272242">
    <property type="component" value="Unassembled WGS sequence"/>
</dbReference>
<dbReference type="RefSeq" id="WP_320687106.1">
    <property type="nucleotide sequence ID" value="NZ_JAXBLV010000179.1"/>
</dbReference>
<protein>
    <submittedName>
        <fullName evidence="2">DsbA family protein</fullName>
    </submittedName>
</protein>
<feature type="region of interest" description="Disordered" evidence="1">
    <location>
        <begin position="237"/>
        <end position="258"/>
    </location>
</feature>
<sequence>MPNPVRITYFTDPLCPWCWAFEPQWRRLRFEFGAGLRWRYRMGGLLAHWGRYHDSVNEVHNPGQMATQWLQVGELTAAPIDASIWRAGPPASSYPACLAFKAAESFGPPFAEAYLRRLREAVMLEKRDISRREELVDLAAAGAAPAAFETALDAPEATGAFRDDLTEARYREVQRFPTLVLHRAGPRGLALVGYQPIPFHAQVPFPISYADRSCVKVGRDTDVAGCCAGPIHCPQPDGRRGSRSVRVCPGPQPPRRTL</sequence>
<dbReference type="Gene3D" id="3.40.30.10">
    <property type="entry name" value="Glutaredoxin"/>
    <property type="match status" value="1"/>
</dbReference>
<organism evidence="2 3">
    <name type="scientific">Gemmata algarum</name>
    <dbReference type="NCBI Taxonomy" id="2975278"/>
    <lineage>
        <taxon>Bacteria</taxon>
        <taxon>Pseudomonadati</taxon>
        <taxon>Planctomycetota</taxon>
        <taxon>Planctomycetia</taxon>
        <taxon>Gemmatales</taxon>
        <taxon>Gemmataceae</taxon>
        <taxon>Gemmata</taxon>
    </lineage>
</organism>
<gene>
    <name evidence="2" type="ORF">R5W23_001795</name>
</gene>
<proteinExistence type="predicted"/>
<dbReference type="EMBL" id="JAXBLV010000179">
    <property type="protein sequence ID" value="MDY3560560.1"/>
    <property type="molecule type" value="Genomic_DNA"/>
</dbReference>
<reference evidence="3" key="1">
    <citation type="journal article" date="2023" name="Mar. Drugs">
        <title>Gemmata algarum, a Novel Planctomycete Isolated from an Algal Mat, Displays Antimicrobial Activity.</title>
        <authorList>
            <person name="Kumar G."/>
            <person name="Kallscheuer N."/>
            <person name="Kashif M."/>
            <person name="Ahamad S."/>
            <person name="Jagadeeshwari U."/>
            <person name="Pannikurungottu S."/>
            <person name="Haufschild T."/>
            <person name="Kabuu M."/>
            <person name="Sasikala C."/>
            <person name="Jogler C."/>
            <person name="Ramana C."/>
        </authorList>
    </citation>
    <scope>NUCLEOTIDE SEQUENCE [LARGE SCALE GENOMIC DNA]</scope>
    <source>
        <strain evidence="3">JC673</strain>
    </source>
</reference>
<keyword evidence="3" id="KW-1185">Reference proteome</keyword>
<dbReference type="PANTHER" id="PTHR13887:SF47">
    <property type="entry name" value="CLPXP ADAPTER PROTEIN SPXH"/>
    <property type="match status" value="1"/>
</dbReference>